<comment type="caution">
    <text evidence="2">The sequence shown here is derived from an EMBL/GenBank/DDBJ whole genome shotgun (WGS) entry which is preliminary data.</text>
</comment>
<protein>
    <recommendedName>
        <fullName evidence="4">JmjC domain-containing protein</fullName>
    </recommendedName>
</protein>
<dbReference type="OrthoDB" id="3065857at2759"/>
<evidence type="ECO:0000313" key="3">
    <source>
        <dbReference type="Proteomes" id="UP000772434"/>
    </source>
</evidence>
<accession>A0A9P5PA55</accession>
<sequence>MNNKSAMKKHGMMIMVKLLSEGIEPLRVALNQEIRGGKLLEELQEFCHNLPESPRTSQNPAKIQFVYVFFYTTGVDALESISAQTFSFRYLSTTPLAPNSLDHTEGIPQQTLPPQCQTAIHQTPPSKSRRINSQNFETIYSTSPGPPDATRFLYETLSDSPNPKIGYLHLNTSSERYWVFDGLNWNEKPLNQAFIHPSSIKGTHYTWNTLKEHWEDYSKNKHAISEDIEGNEDRLRKLNSKKQKVVTQDTPEAGPSTPINKKQKINPESSKIVYSGKSTFFRESTFHADYSPDTMTPAEKIQALWDPHSCRHLNLRDRVDRFLERLKNQPTFAFDMPNSSGLLTQAPAPEMSSVFNTSMIWADLAVDVRKASIGSLGMNAFPLLSELIANFSDRESLVDPEEPYYSIVESWPVAARDGLKDLNIRWESSTIVFDSPDLRPATYTQPGSITSAHRDGFGYGMRIYQARGSKVYLVEQGDCFDVPPLTIHCCLSLTASVHIGVSTWSLEGLEIAKMMNRKMMEWWPKWKKLETETKKKAKVEEEKANQGLPNKAAEIADELVLLVGARNVFMGWKAAMSRGGPDRVHWEGLENTEVTAWLKELDRFLKNVK</sequence>
<dbReference type="EMBL" id="JADNRY010000261">
    <property type="protein sequence ID" value="KAF9060083.1"/>
    <property type="molecule type" value="Genomic_DNA"/>
</dbReference>
<dbReference type="SUPFAM" id="SSF51197">
    <property type="entry name" value="Clavaminate synthase-like"/>
    <property type="match status" value="1"/>
</dbReference>
<evidence type="ECO:0000313" key="2">
    <source>
        <dbReference type="EMBL" id="KAF9060083.1"/>
    </source>
</evidence>
<evidence type="ECO:0000256" key="1">
    <source>
        <dbReference type="SAM" id="MobiDB-lite"/>
    </source>
</evidence>
<feature type="region of interest" description="Disordered" evidence="1">
    <location>
        <begin position="239"/>
        <end position="263"/>
    </location>
</feature>
<name>A0A9P5PA55_9AGAR</name>
<proteinExistence type="predicted"/>
<evidence type="ECO:0008006" key="4">
    <source>
        <dbReference type="Google" id="ProtNLM"/>
    </source>
</evidence>
<dbReference type="Proteomes" id="UP000772434">
    <property type="component" value="Unassembled WGS sequence"/>
</dbReference>
<keyword evidence="3" id="KW-1185">Reference proteome</keyword>
<dbReference type="AlphaFoldDB" id="A0A9P5PA55"/>
<gene>
    <name evidence="2" type="ORF">BDP27DRAFT_1370857</name>
</gene>
<organism evidence="2 3">
    <name type="scientific">Rhodocollybia butyracea</name>
    <dbReference type="NCBI Taxonomy" id="206335"/>
    <lineage>
        <taxon>Eukaryota</taxon>
        <taxon>Fungi</taxon>
        <taxon>Dikarya</taxon>
        <taxon>Basidiomycota</taxon>
        <taxon>Agaricomycotina</taxon>
        <taxon>Agaricomycetes</taxon>
        <taxon>Agaricomycetidae</taxon>
        <taxon>Agaricales</taxon>
        <taxon>Marasmiineae</taxon>
        <taxon>Omphalotaceae</taxon>
        <taxon>Rhodocollybia</taxon>
    </lineage>
</organism>
<reference evidence="2" key="1">
    <citation type="submission" date="2020-11" db="EMBL/GenBank/DDBJ databases">
        <authorList>
            <consortium name="DOE Joint Genome Institute"/>
            <person name="Ahrendt S."/>
            <person name="Riley R."/>
            <person name="Andreopoulos W."/>
            <person name="Labutti K."/>
            <person name="Pangilinan J."/>
            <person name="Ruiz-Duenas F.J."/>
            <person name="Barrasa J.M."/>
            <person name="Sanchez-Garcia M."/>
            <person name="Camarero S."/>
            <person name="Miyauchi S."/>
            <person name="Serrano A."/>
            <person name="Linde D."/>
            <person name="Babiker R."/>
            <person name="Drula E."/>
            <person name="Ayuso-Fernandez I."/>
            <person name="Pacheco R."/>
            <person name="Padilla G."/>
            <person name="Ferreira P."/>
            <person name="Barriuso J."/>
            <person name="Kellner H."/>
            <person name="Castanera R."/>
            <person name="Alfaro M."/>
            <person name="Ramirez L."/>
            <person name="Pisabarro A.G."/>
            <person name="Kuo A."/>
            <person name="Tritt A."/>
            <person name="Lipzen A."/>
            <person name="He G."/>
            <person name="Yan M."/>
            <person name="Ng V."/>
            <person name="Cullen D."/>
            <person name="Martin F."/>
            <person name="Rosso M.-N."/>
            <person name="Henrissat B."/>
            <person name="Hibbett D."/>
            <person name="Martinez A.T."/>
            <person name="Grigoriev I.V."/>
        </authorList>
    </citation>
    <scope>NUCLEOTIDE SEQUENCE</scope>
    <source>
        <strain evidence="2">AH 40177</strain>
    </source>
</reference>